<dbReference type="GO" id="GO:0004222">
    <property type="term" value="F:metalloendopeptidase activity"/>
    <property type="evidence" value="ECO:0007669"/>
    <property type="project" value="TreeGrafter"/>
</dbReference>
<evidence type="ECO:0000259" key="1">
    <source>
        <dbReference type="Pfam" id="PF22516"/>
    </source>
</evidence>
<protein>
    <submittedName>
        <fullName evidence="2">Peptidase M16C associated protein</fullName>
    </submittedName>
</protein>
<organism evidence="2 3">
    <name type="scientific">Veillonella dispar DORA_11</name>
    <dbReference type="NCBI Taxonomy" id="1403949"/>
    <lineage>
        <taxon>Bacteria</taxon>
        <taxon>Bacillati</taxon>
        <taxon>Bacillota</taxon>
        <taxon>Negativicutes</taxon>
        <taxon>Veillonellales</taxon>
        <taxon>Veillonellaceae</taxon>
        <taxon>Veillonella</taxon>
    </lineage>
</organism>
<feature type="non-terminal residue" evidence="2">
    <location>
        <position position="1"/>
    </location>
</feature>
<sequence length="160" mass="18260">YVAQGGNFVDHGYKHVGPMSVLETILRYEYLWIRIRVQGGAYGAFANFYDDGNMIFCSYRDPNLVETLNVYKELPQYLREFTLADREMRKYIIGTMSSLDLPMTPALRGPRAMGMYFSGAKLEDKVEFRKQVIACKPEDIVALADVVEPVLKDNHICTMG</sequence>
<dbReference type="Gene3D" id="3.30.830.10">
    <property type="entry name" value="Metalloenzyme, LuxS/M16 peptidase-like"/>
    <property type="match status" value="1"/>
</dbReference>
<dbReference type="PANTHER" id="PTHR43016">
    <property type="entry name" value="PRESEQUENCE PROTEASE"/>
    <property type="match status" value="1"/>
</dbReference>
<dbReference type="Pfam" id="PF22516">
    <property type="entry name" value="PreP_C"/>
    <property type="match status" value="1"/>
</dbReference>
<evidence type="ECO:0000313" key="2">
    <source>
        <dbReference type="EMBL" id="ETJ00610.1"/>
    </source>
</evidence>
<dbReference type="AlphaFoldDB" id="W1V6R8"/>
<evidence type="ECO:0000313" key="3">
    <source>
        <dbReference type="Proteomes" id="UP000018855"/>
    </source>
</evidence>
<gene>
    <name evidence="2" type="ORF">Q619_VDC00233G0001</name>
</gene>
<feature type="non-terminal residue" evidence="2">
    <location>
        <position position="160"/>
    </location>
</feature>
<accession>W1V6R8</accession>
<dbReference type="EMBL" id="AZMJ01000233">
    <property type="protein sequence ID" value="ETJ00610.1"/>
    <property type="molecule type" value="Genomic_DNA"/>
</dbReference>
<proteinExistence type="predicted"/>
<dbReference type="InterPro" id="IPR011249">
    <property type="entry name" value="Metalloenz_LuxS/M16"/>
</dbReference>
<dbReference type="Proteomes" id="UP000018855">
    <property type="component" value="Unassembled WGS sequence"/>
</dbReference>
<comment type="caution">
    <text evidence="2">The sequence shown here is derived from an EMBL/GenBank/DDBJ whole genome shotgun (WGS) entry which is preliminary data.</text>
</comment>
<dbReference type="GO" id="GO:0046872">
    <property type="term" value="F:metal ion binding"/>
    <property type="evidence" value="ECO:0007669"/>
    <property type="project" value="InterPro"/>
</dbReference>
<name>W1V6R8_9FIRM</name>
<reference evidence="2 3" key="1">
    <citation type="submission" date="2013-12" db="EMBL/GenBank/DDBJ databases">
        <title>A Varibaculum cambriense genome reconstructed from a premature infant gut community with otherwise low bacterial novelty that shifts toward anaerobic metabolism during the third week of life.</title>
        <authorList>
            <person name="Brown C.T."/>
            <person name="Sharon I."/>
            <person name="Thomas B.C."/>
            <person name="Castelle C.J."/>
            <person name="Morowitz M.J."/>
            <person name="Banfield J.F."/>
        </authorList>
    </citation>
    <scope>NUCLEOTIDE SEQUENCE [LARGE SCALE GENOMIC DNA]</scope>
    <source>
        <strain evidence="3">DORA_11</strain>
    </source>
</reference>
<dbReference type="PANTHER" id="PTHR43016:SF13">
    <property type="entry name" value="PRESEQUENCE PROTEASE, MITOCHONDRIAL"/>
    <property type="match status" value="1"/>
</dbReference>
<dbReference type="InterPro" id="IPR055130">
    <property type="entry name" value="PreP_C"/>
</dbReference>
<dbReference type="GO" id="GO:0016485">
    <property type="term" value="P:protein processing"/>
    <property type="evidence" value="ECO:0007669"/>
    <property type="project" value="TreeGrafter"/>
</dbReference>
<dbReference type="SUPFAM" id="SSF63411">
    <property type="entry name" value="LuxS/MPP-like metallohydrolase"/>
    <property type="match status" value="1"/>
</dbReference>
<feature type="domain" description="Presequence protease mitochondrial-type C-terminal" evidence="1">
    <location>
        <begin position="1"/>
        <end position="152"/>
    </location>
</feature>